<evidence type="ECO:0000256" key="6">
    <source>
        <dbReference type="ARBA" id="ARBA00022982"/>
    </source>
</evidence>
<keyword evidence="5" id="KW-1003">Cell membrane</keyword>
<dbReference type="InterPro" id="IPR017938">
    <property type="entry name" value="Riboflavin_synthase-like_b-brl"/>
</dbReference>
<evidence type="ECO:0000256" key="5">
    <source>
        <dbReference type="ARBA" id="ARBA00022475"/>
    </source>
</evidence>
<evidence type="ECO:0000259" key="9">
    <source>
        <dbReference type="PROSITE" id="PS51384"/>
    </source>
</evidence>
<dbReference type="OrthoDB" id="4112385at2759"/>
<evidence type="ECO:0000313" key="10">
    <source>
        <dbReference type="EMBL" id="ETN44758.1"/>
    </source>
</evidence>
<dbReference type="Proteomes" id="UP000030752">
    <property type="component" value="Unassembled WGS sequence"/>
</dbReference>
<sequence length="209" mass="23026">MATLVINAAIIVTQNGLLSHGRCFAAVKSTHGMIKVRLNLSRPLTVEPGQYINLWIPSASFWAFTQAHPFVVISWEEVPQTALDLFIQPRRGFTRNVASLASPTGQPSSWWAVFGGPYGQILETYGFEKVLMVANGAGIAAQIPFLRKLIHGYHARQAFTRRVHLVWHIHDRDIGIAAETMLNEALDEDKLASGGVSCSVHVLLITDVD</sequence>
<dbReference type="RefSeq" id="XP_008713321.1">
    <property type="nucleotide sequence ID" value="XM_008715099.1"/>
</dbReference>
<evidence type="ECO:0000256" key="1">
    <source>
        <dbReference type="ARBA" id="ARBA00004651"/>
    </source>
</evidence>
<gene>
    <name evidence="10" type="ORF">HMPREF1541_10428</name>
</gene>
<dbReference type="HOGENOM" id="CLU_1315362_0_0_1"/>
<keyword evidence="6" id="KW-0249">Electron transport</keyword>
<proteinExistence type="inferred from homology"/>
<dbReference type="AlphaFoldDB" id="W2S9P2"/>
<evidence type="ECO:0000256" key="3">
    <source>
        <dbReference type="ARBA" id="ARBA00012668"/>
    </source>
</evidence>
<dbReference type="GO" id="GO:0005886">
    <property type="term" value="C:plasma membrane"/>
    <property type="evidence" value="ECO:0007669"/>
    <property type="project" value="UniProtKB-SubCell"/>
</dbReference>
<accession>W2S9P2</accession>
<reference evidence="10 11" key="1">
    <citation type="submission" date="2013-03" db="EMBL/GenBank/DDBJ databases">
        <title>The Genome Sequence of Phialophora europaea CBS 101466.</title>
        <authorList>
            <consortium name="The Broad Institute Genomics Platform"/>
            <person name="Cuomo C."/>
            <person name="de Hoog S."/>
            <person name="Gorbushina A."/>
            <person name="Walker B."/>
            <person name="Young S.K."/>
            <person name="Zeng Q."/>
            <person name="Gargeya S."/>
            <person name="Fitzgerald M."/>
            <person name="Haas B."/>
            <person name="Abouelleil A."/>
            <person name="Allen A.W."/>
            <person name="Alvarado L."/>
            <person name="Arachchi H.M."/>
            <person name="Berlin A.M."/>
            <person name="Chapman S.B."/>
            <person name="Gainer-Dewar J."/>
            <person name="Goldberg J."/>
            <person name="Griggs A."/>
            <person name="Gujja S."/>
            <person name="Hansen M."/>
            <person name="Howarth C."/>
            <person name="Imamovic A."/>
            <person name="Ireland A."/>
            <person name="Larimer J."/>
            <person name="McCowan C."/>
            <person name="Murphy C."/>
            <person name="Pearson M."/>
            <person name="Poon T.W."/>
            <person name="Priest M."/>
            <person name="Roberts A."/>
            <person name="Saif S."/>
            <person name="Shea T."/>
            <person name="Sisk P."/>
            <person name="Sykes S."/>
            <person name="Wortman J."/>
            <person name="Nusbaum C."/>
            <person name="Birren B."/>
        </authorList>
    </citation>
    <scope>NUCLEOTIDE SEQUENCE [LARGE SCALE GENOMIC DNA]</scope>
    <source>
        <strain evidence="10 11">CBS 101466</strain>
    </source>
</reference>
<dbReference type="eggNOG" id="KOG0039">
    <property type="taxonomic scope" value="Eukaryota"/>
</dbReference>
<dbReference type="Gene3D" id="3.40.50.80">
    <property type="entry name" value="Nucleotide-binding domain of ferredoxin-NADP reductase (FNR) module"/>
    <property type="match status" value="1"/>
</dbReference>
<dbReference type="GO" id="GO:0006879">
    <property type="term" value="P:intracellular iron ion homeostasis"/>
    <property type="evidence" value="ECO:0007669"/>
    <property type="project" value="TreeGrafter"/>
</dbReference>
<dbReference type="STRING" id="1220924.W2S9P2"/>
<dbReference type="EC" id="1.16.1.9" evidence="3"/>
<name>W2S9P2_CYPE1</name>
<dbReference type="Pfam" id="PF08030">
    <property type="entry name" value="NAD_binding_6"/>
    <property type="match status" value="1"/>
</dbReference>
<dbReference type="SUPFAM" id="SSF63380">
    <property type="entry name" value="Riboflavin synthase domain-like"/>
    <property type="match status" value="1"/>
</dbReference>
<feature type="domain" description="FAD-binding FR-type" evidence="9">
    <location>
        <begin position="1"/>
        <end position="124"/>
    </location>
</feature>
<dbReference type="InterPro" id="IPR013121">
    <property type="entry name" value="Fe_red_NAD-bd_6"/>
</dbReference>
<keyword evidence="11" id="KW-1185">Reference proteome</keyword>
<keyword evidence="7" id="KW-0560">Oxidoreductase</keyword>
<keyword evidence="4" id="KW-0813">Transport</keyword>
<dbReference type="GO" id="GO:0006826">
    <property type="term" value="P:iron ion transport"/>
    <property type="evidence" value="ECO:0007669"/>
    <property type="project" value="TreeGrafter"/>
</dbReference>
<dbReference type="PANTHER" id="PTHR32361">
    <property type="entry name" value="FERRIC/CUPRIC REDUCTASE TRANSMEMBRANE COMPONENT"/>
    <property type="match status" value="1"/>
</dbReference>
<dbReference type="InParanoid" id="W2S9P2"/>
<dbReference type="InterPro" id="IPR013112">
    <property type="entry name" value="FAD-bd_8"/>
</dbReference>
<comment type="subcellular location">
    <subcellularLocation>
        <location evidence="1">Cell membrane</location>
        <topology evidence="1">Multi-pass membrane protein</topology>
    </subcellularLocation>
</comment>
<evidence type="ECO:0000313" key="11">
    <source>
        <dbReference type="Proteomes" id="UP000030752"/>
    </source>
</evidence>
<comment type="similarity">
    <text evidence="2">Belongs to the ferric reductase (FRE) family.</text>
</comment>
<evidence type="ECO:0000256" key="2">
    <source>
        <dbReference type="ARBA" id="ARBA00006278"/>
    </source>
</evidence>
<dbReference type="GO" id="GO:0052851">
    <property type="term" value="F:ferric-chelate reductase (NADPH) activity"/>
    <property type="evidence" value="ECO:0007669"/>
    <property type="project" value="UniProtKB-EC"/>
</dbReference>
<dbReference type="SUPFAM" id="SSF52343">
    <property type="entry name" value="Ferredoxin reductase-like, C-terminal NADP-linked domain"/>
    <property type="match status" value="1"/>
</dbReference>
<keyword evidence="5" id="KW-0472">Membrane</keyword>
<evidence type="ECO:0000256" key="7">
    <source>
        <dbReference type="ARBA" id="ARBA00023002"/>
    </source>
</evidence>
<dbReference type="GO" id="GO:0015677">
    <property type="term" value="P:copper ion import"/>
    <property type="evidence" value="ECO:0007669"/>
    <property type="project" value="TreeGrafter"/>
</dbReference>
<dbReference type="CDD" id="cd06186">
    <property type="entry name" value="NOX_Duox_like_FAD_NADP"/>
    <property type="match status" value="1"/>
</dbReference>
<protein>
    <recommendedName>
        <fullName evidence="3">ferric-chelate reductase (NADPH)</fullName>
        <ecNumber evidence="3">1.16.1.9</ecNumber>
    </recommendedName>
</protein>
<dbReference type="InterPro" id="IPR017927">
    <property type="entry name" value="FAD-bd_FR_type"/>
</dbReference>
<dbReference type="VEuPathDB" id="FungiDB:HMPREF1541_10428"/>
<organism evidence="10 11">
    <name type="scientific">Cyphellophora europaea (strain CBS 101466)</name>
    <name type="common">Phialophora europaea</name>
    <dbReference type="NCBI Taxonomy" id="1220924"/>
    <lineage>
        <taxon>Eukaryota</taxon>
        <taxon>Fungi</taxon>
        <taxon>Dikarya</taxon>
        <taxon>Ascomycota</taxon>
        <taxon>Pezizomycotina</taxon>
        <taxon>Eurotiomycetes</taxon>
        <taxon>Chaetothyriomycetidae</taxon>
        <taxon>Chaetothyriales</taxon>
        <taxon>Cyphellophoraceae</taxon>
        <taxon>Cyphellophora</taxon>
    </lineage>
</organism>
<dbReference type="InterPro" id="IPR039261">
    <property type="entry name" value="FNR_nucleotide-bd"/>
</dbReference>
<dbReference type="PROSITE" id="PS51384">
    <property type="entry name" value="FAD_FR"/>
    <property type="match status" value="1"/>
</dbReference>
<evidence type="ECO:0000256" key="8">
    <source>
        <dbReference type="ARBA" id="ARBA00048483"/>
    </source>
</evidence>
<dbReference type="Pfam" id="PF08022">
    <property type="entry name" value="FAD_binding_8"/>
    <property type="match status" value="1"/>
</dbReference>
<dbReference type="PANTHER" id="PTHR32361:SF26">
    <property type="entry name" value="FAD-BINDING 8 DOMAIN-CONTAINING PROTEIN-RELATED"/>
    <property type="match status" value="1"/>
</dbReference>
<comment type="catalytic activity">
    <reaction evidence="8">
        <text>2 a Fe(II)-siderophore + NADP(+) + H(+) = 2 a Fe(III)-siderophore + NADPH</text>
        <dbReference type="Rhea" id="RHEA:28795"/>
        <dbReference type="Rhea" id="RHEA-COMP:11342"/>
        <dbReference type="Rhea" id="RHEA-COMP:11344"/>
        <dbReference type="ChEBI" id="CHEBI:15378"/>
        <dbReference type="ChEBI" id="CHEBI:29033"/>
        <dbReference type="ChEBI" id="CHEBI:29034"/>
        <dbReference type="ChEBI" id="CHEBI:57783"/>
        <dbReference type="ChEBI" id="CHEBI:58349"/>
        <dbReference type="EC" id="1.16.1.9"/>
    </reaction>
</comment>
<dbReference type="InterPro" id="IPR051410">
    <property type="entry name" value="Ferric/Cupric_Reductase"/>
</dbReference>
<dbReference type="GeneID" id="19977767"/>
<dbReference type="EMBL" id="KB822714">
    <property type="protein sequence ID" value="ETN44758.1"/>
    <property type="molecule type" value="Genomic_DNA"/>
</dbReference>
<evidence type="ECO:0000256" key="4">
    <source>
        <dbReference type="ARBA" id="ARBA00022448"/>
    </source>
</evidence>